<reference evidence="1 2" key="1">
    <citation type="submission" date="2020-08" db="EMBL/GenBank/DDBJ databases">
        <title>Sequencing the genomes of 1000 actinobacteria strains.</title>
        <authorList>
            <person name="Klenk H.-P."/>
        </authorList>
    </citation>
    <scope>NUCLEOTIDE SEQUENCE [LARGE SCALE GENOMIC DNA]</scope>
    <source>
        <strain evidence="1 2">DSM 40084</strain>
    </source>
</reference>
<evidence type="ECO:0000313" key="2">
    <source>
        <dbReference type="Proteomes" id="UP000590647"/>
    </source>
</evidence>
<dbReference type="Gene3D" id="3.30.530.20">
    <property type="match status" value="1"/>
</dbReference>
<name>A0A7W9LWB6_9ACTN</name>
<evidence type="ECO:0000313" key="1">
    <source>
        <dbReference type="EMBL" id="MBB5798670.1"/>
    </source>
</evidence>
<proteinExistence type="predicted"/>
<dbReference type="Proteomes" id="UP000590647">
    <property type="component" value="Unassembled WGS sequence"/>
</dbReference>
<dbReference type="InterPro" id="IPR023393">
    <property type="entry name" value="START-like_dom_sf"/>
</dbReference>
<dbReference type="PANTHER" id="PTHR39332">
    <property type="entry name" value="BLL4707 PROTEIN"/>
    <property type="match status" value="1"/>
</dbReference>
<keyword evidence="2" id="KW-1185">Reference proteome</keyword>
<dbReference type="AlphaFoldDB" id="A0A7W9LWB6"/>
<evidence type="ECO:0008006" key="3">
    <source>
        <dbReference type="Google" id="ProtNLM"/>
    </source>
</evidence>
<accession>A0A7W9LWB6</accession>
<organism evidence="1 2">
    <name type="scientific">Streptomyces caelestis</name>
    <dbReference type="NCBI Taxonomy" id="36816"/>
    <lineage>
        <taxon>Bacteria</taxon>
        <taxon>Bacillati</taxon>
        <taxon>Actinomycetota</taxon>
        <taxon>Actinomycetes</taxon>
        <taxon>Kitasatosporales</taxon>
        <taxon>Streptomycetaceae</taxon>
        <taxon>Streptomyces</taxon>
    </lineage>
</organism>
<gene>
    <name evidence="1" type="ORF">HDA41_006634</name>
</gene>
<dbReference type="Pfam" id="PF10604">
    <property type="entry name" value="Polyketide_cyc2"/>
    <property type="match status" value="1"/>
</dbReference>
<dbReference type="EMBL" id="JACHNE010000001">
    <property type="protein sequence ID" value="MBB5798670.1"/>
    <property type="molecule type" value="Genomic_DNA"/>
</dbReference>
<dbReference type="CDD" id="cd07821">
    <property type="entry name" value="PYR_PYL_RCAR_like"/>
    <property type="match status" value="1"/>
</dbReference>
<comment type="caution">
    <text evidence="1">The sequence shown here is derived from an EMBL/GenBank/DDBJ whole genome shotgun (WGS) entry which is preliminary data.</text>
</comment>
<dbReference type="InterPro" id="IPR019587">
    <property type="entry name" value="Polyketide_cyclase/dehydratase"/>
</dbReference>
<dbReference type="PANTHER" id="PTHR39332:SF7">
    <property type="entry name" value="SRPBCC FAMILY PROTEIN"/>
    <property type="match status" value="1"/>
</dbReference>
<dbReference type="SUPFAM" id="SSF55961">
    <property type="entry name" value="Bet v1-like"/>
    <property type="match status" value="1"/>
</dbReference>
<sequence length="93" mass="10147">MLTGTDDSTYRERLVGLDDAHRALTYEILDSPLPVSGYRSTMRVWPIADTQGAFLTWHATFDAADGHTPQQAVTAVTEEAYAPAIAALHQTLS</sequence>
<protein>
    <recommendedName>
        <fullName evidence="3">Polyketide cyclase</fullName>
    </recommendedName>
</protein>